<gene>
    <name evidence="1" type="ORF">CPELLU_LOCUS2514</name>
</gene>
<dbReference type="Proteomes" id="UP000789759">
    <property type="component" value="Unassembled WGS sequence"/>
</dbReference>
<organism evidence="1 2">
    <name type="scientific">Cetraspora pellucida</name>
    <dbReference type="NCBI Taxonomy" id="1433469"/>
    <lineage>
        <taxon>Eukaryota</taxon>
        <taxon>Fungi</taxon>
        <taxon>Fungi incertae sedis</taxon>
        <taxon>Mucoromycota</taxon>
        <taxon>Glomeromycotina</taxon>
        <taxon>Glomeromycetes</taxon>
        <taxon>Diversisporales</taxon>
        <taxon>Gigasporaceae</taxon>
        <taxon>Cetraspora</taxon>
    </lineage>
</organism>
<proteinExistence type="predicted"/>
<reference evidence="1" key="1">
    <citation type="submission" date="2021-06" db="EMBL/GenBank/DDBJ databases">
        <authorList>
            <person name="Kallberg Y."/>
            <person name="Tangrot J."/>
            <person name="Rosling A."/>
        </authorList>
    </citation>
    <scope>NUCLEOTIDE SEQUENCE</scope>
    <source>
        <strain evidence="1">FL966</strain>
    </source>
</reference>
<sequence length="156" mass="18432">MMNMNDLPMPEVKREKKLIELDKEERMNFEKALKDSNDKLLDDVIENNNESISKVKVKVKLTNKGNKFKKLSQIVKESDVSKDDYNIQSVELIHNQFRSSETIDVSENFSELFDIQISYLTKVLYNNQHEKNLPIFDVQEFIKIIKSYKLKLKVMN</sequence>
<comment type="caution">
    <text evidence="1">The sequence shown here is derived from an EMBL/GenBank/DDBJ whole genome shotgun (WGS) entry which is preliminary data.</text>
</comment>
<evidence type="ECO:0000313" key="2">
    <source>
        <dbReference type="Proteomes" id="UP000789759"/>
    </source>
</evidence>
<accession>A0A9N8ZPC2</accession>
<evidence type="ECO:0000313" key="1">
    <source>
        <dbReference type="EMBL" id="CAG8502411.1"/>
    </source>
</evidence>
<name>A0A9N8ZPC2_9GLOM</name>
<dbReference type="EMBL" id="CAJVQA010001100">
    <property type="protein sequence ID" value="CAG8502411.1"/>
    <property type="molecule type" value="Genomic_DNA"/>
</dbReference>
<dbReference type="OrthoDB" id="2476540at2759"/>
<keyword evidence="2" id="KW-1185">Reference proteome</keyword>
<dbReference type="AlphaFoldDB" id="A0A9N8ZPC2"/>
<protein>
    <submittedName>
        <fullName evidence="1">5768_t:CDS:1</fullName>
    </submittedName>
</protein>